<dbReference type="PANTHER" id="PTHR24416">
    <property type="entry name" value="TYROSINE-PROTEIN KINASE RECEPTOR"/>
    <property type="match status" value="1"/>
</dbReference>
<evidence type="ECO:0000256" key="19">
    <source>
        <dbReference type="PIRSR" id="PIRSR000615-3"/>
    </source>
</evidence>
<dbReference type="PROSITE" id="PS50835">
    <property type="entry name" value="IG_LIKE"/>
    <property type="match status" value="1"/>
</dbReference>
<dbReference type="GO" id="GO:0061564">
    <property type="term" value="P:axon development"/>
    <property type="evidence" value="ECO:0007669"/>
    <property type="project" value="UniProtKB-ARBA"/>
</dbReference>
<feature type="transmembrane region" description="Helical" evidence="21">
    <location>
        <begin position="607"/>
        <end position="628"/>
    </location>
</feature>
<gene>
    <name evidence="25" type="ORF">TCNE_LOCUS8825</name>
</gene>
<dbReference type="PANTHER" id="PTHR24416:SF602">
    <property type="entry name" value="PROTEIN VER-1-RELATED"/>
    <property type="match status" value="1"/>
</dbReference>
<evidence type="ECO:0000259" key="23">
    <source>
        <dbReference type="PROSITE" id="PS50011"/>
    </source>
</evidence>
<reference evidence="25 26" key="2">
    <citation type="submission" date="2018-11" db="EMBL/GenBank/DDBJ databases">
        <authorList>
            <consortium name="Pathogen Informatics"/>
        </authorList>
    </citation>
    <scope>NUCLEOTIDE SEQUENCE [LARGE SCALE GENOMIC DNA]</scope>
</reference>
<dbReference type="EMBL" id="UYWY01020006">
    <property type="protein sequence ID" value="VDM40146.1"/>
    <property type="molecule type" value="Genomic_DNA"/>
</dbReference>
<keyword evidence="3" id="KW-1003">Cell membrane</keyword>
<comment type="subcellular location">
    <subcellularLocation>
        <location evidence="1">Cell membrane</location>
        <topology evidence="1">Single-pass membrane protein</topology>
    </subcellularLocation>
</comment>
<dbReference type="InterPro" id="IPR036179">
    <property type="entry name" value="Ig-like_dom_sf"/>
</dbReference>
<dbReference type="GO" id="GO:0046872">
    <property type="term" value="F:metal ion binding"/>
    <property type="evidence" value="ECO:0007669"/>
    <property type="project" value="UniProtKB-KW"/>
</dbReference>
<keyword evidence="22" id="KW-0732">Signal</keyword>
<dbReference type="EC" id="2.7.10.1" evidence="2"/>
<reference evidence="27" key="1">
    <citation type="submission" date="2016-06" db="UniProtKB">
        <authorList>
            <consortium name="WormBaseParasite"/>
        </authorList>
    </citation>
    <scope>IDENTIFICATION</scope>
</reference>
<feature type="binding site" evidence="19">
    <location>
        <position position="894"/>
    </location>
    <ligand>
        <name>Mg(2+)</name>
        <dbReference type="ChEBI" id="CHEBI:18420"/>
    </ligand>
</feature>
<evidence type="ECO:0000256" key="16">
    <source>
        <dbReference type="ARBA" id="ARBA00051243"/>
    </source>
</evidence>
<dbReference type="GO" id="GO:0005886">
    <property type="term" value="C:plasma membrane"/>
    <property type="evidence" value="ECO:0007669"/>
    <property type="project" value="UniProtKB-SubCell"/>
</dbReference>
<sequence>MFGALLLLDLLSMSALVVDLVSLVHKSENSIVGWYKGSAYVELNESNRFSIECYGNGHVQFLFPNNALNTGYAGKEEIVNRTHMRTIEGGLTVTIDDVRKYDTGNYVCMTHENTTSIYLFVASNDRSVFLNEHPIFVSIDLNKPFVEIPCRTDRMVGDKSRVRLFINGRKSAVKHTYDPRKGFLVETSSLHWPSGVALLQFTCKYNASESTVIGVPERRSEEFTIDAESWTHAGTALRVSCSMTPATHNYEIIWRCPRCSHTPSAMTKRYERTNGGMKHVLLIEEATEEDSGVYECIRVRRSDGKSIEGRQHNVTVSKTRGQMHLLNIAKSPIEITEGEPVEIFMDAEIYPPSEYIPNWYKTHCGSVMNKTHPIKQNITYTIRNESNSYWLGERLYIANTGHDDAGIYQLVVSVGNDFKTTLNWTVIVHPLQRQIDLFVTTRHRVAGDVILIGSSATINCKINDENVNGTSMEVYKLVVGISFTKVKQVNAYPFEAVHMEQELLLRVSAISEIEIKRVEHDHRVFLVCRLPIGEVCEVYWFKDDEAIGPINGTEENFALNFPVDTSVFTTPYGKFQCVAELESGEELEVSYEISNIIVHQLSNGLKWTLGIFSVLIFFAFIICAILIVRQRRRNLEQVKRLEALLGQLIRNDSESSNSTECTEISQQPLHERIDQLRYEQKYEIARERITFEKFLGNGEFGSVYLCRVAKSSTDDDSEMEYIKAAAKRPRNRYNVEHYEALAAELRVMIAVAAHPNVLCLIGAVVKHITSNYLYVITEFCELGDLRSFVFNNKTNYVDEVVETSKQISDHGYLVSNSHRRCTQERYKAEINPKWDTMMDSQRAENLVFSTCDLISFGYQIANGMEYLASKMCIHRDLAARNIFVTKDRIIRIADFGLARSDVSVYQMKSDCPVPIRWMSPEALTHKEFSEKSDVWSFGVLLWELFTFGEYPYNNVHDNNELYDRLCEGHQLGRPLRSPMGMYAVMKECWHFDTSDRPTFAQCRPLVERELQRVSPLVSIISHIGMAICMIRKPTGEESTYEKVKRGNTAHATICRISKRSNHGEKSQSMHRLLRGIRQRRNVILCVM</sequence>
<keyword evidence="8 18" id="KW-0067">ATP-binding</keyword>
<evidence type="ECO:0000256" key="1">
    <source>
        <dbReference type="ARBA" id="ARBA00004162"/>
    </source>
</evidence>
<dbReference type="PROSITE" id="PS50011">
    <property type="entry name" value="PROTEIN_KINASE_DOM"/>
    <property type="match status" value="1"/>
</dbReference>
<evidence type="ECO:0000256" key="9">
    <source>
        <dbReference type="ARBA" id="ARBA00022989"/>
    </source>
</evidence>
<evidence type="ECO:0000256" key="6">
    <source>
        <dbReference type="ARBA" id="ARBA00022741"/>
    </source>
</evidence>
<keyword evidence="9 21" id="KW-1133">Transmembrane helix</keyword>
<dbReference type="GO" id="GO:0043235">
    <property type="term" value="C:receptor complex"/>
    <property type="evidence" value="ECO:0007669"/>
    <property type="project" value="TreeGrafter"/>
</dbReference>
<dbReference type="InterPro" id="IPR001245">
    <property type="entry name" value="Ser-Thr/Tyr_kinase_cat_dom"/>
</dbReference>
<evidence type="ECO:0000256" key="17">
    <source>
        <dbReference type="PIRSR" id="PIRSR000615-1"/>
    </source>
</evidence>
<feature type="domain" description="Ig-like" evidence="24">
    <location>
        <begin position="216"/>
        <end position="317"/>
    </location>
</feature>
<dbReference type="GO" id="GO:0007169">
    <property type="term" value="P:cell surface receptor protein tyrosine kinase signaling pathway"/>
    <property type="evidence" value="ECO:0007669"/>
    <property type="project" value="TreeGrafter"/>
</dbReference>
<evidence type="ECO:0000256" key="8">
    <source>
        <dbReference type="ARBA" id="ARBA00022840"/>
    </source>
</evidence>
<keyword evidence="19" id="KW-0460">Magnesium</keyword>
<evidence type="ECO:0000256" key="22">
    <source>
        <dbReference type="SAM" id="SignalP"/>
    </source>
</evidence>
<dbReference type="WBParaSite" id="TCNE_0000882501-mRNA-1">
    <property type="protein sequence ID" value="TCNE_0000882501-mRNA-1"/>
    <property type="gene ID" value="TCNE_0000882501"/>
</dbReference>
<dbReference type="PIRSF" id="PIRSF000615">
    <property type="entry name" value="TyrPK_CSF1-R"/>
    <property type="match status" value="1"/>
</dbReference>
<evidence type="ECO:0000256" key="10">
    <source>
        <dbReference type="ARBA" id="ARBA00023136"/>
    </source>
</evidence>
<dbReference type="SMART" id="SM00409">
    <property type="entry name" value="IG"/>
    <property type="match status" value="3"/>
</dbReference>
<dbReference type="InterPro" id="IPR050122">
    <property type="entry name" value="RTK"/>
</dbReference>
<feature type="binding site" evidence="18">
    <location>
        <position position="880"/>
    </location>
    <ligand>
        <name>ATP</name>
        <dbReference type="ChEBI" id="CHEBI:30616"/>
    </ligand>
</feature>
<dbReference type="Gene3D" id="3.30.200.20">
    <property type="entry name" value="Phosphorylase Kinase, domain 1"/>
    <property type="match status" value="1"/>
</dbReference>
<organism evidence="26 27">
    <name type="scientific">Toxocara canis</name>
    <name type="common">Canine roundworm</name>
    <dbReference type="NCBI Taxonomy" id="6265"/>
    <lineage>
        <taxon>Eukaryota</taxon>
        <taxon>Metazoa</taxon>
        <taxon>Ecdysozoa</taxon>
        <taxon>Nematoda</taxon>
        <taxon>Chromadorea</taxon>
        <taxon>Rhabditida</taxon>
        <taxon>Spirurina</taxon>
        <taxon>Ascaridomorpha</taxon>
        <taxon>Ascaridoidea</taxon>
        <taxon>Toxocaridae</taxon>
        <taxon>Toxocara</taxon>
    </lineage>
</organism>
<dbReference type="GO" id="GO:0048680">
    <property type="term" value="P:positive regulation of axon regeneration"/>
    <property type="evidence" value="ECO:0007669"/>
    <property type="project" value="UniProtKB-ARBA"/>
</dbReference>
<dbReference type="GO" id="GO:0005524">
    <property type="term" value="F:ATP binding"/>
    <property type="evidence" value="ECO:0007669"/>
    <property type="project" value="UniProtKB-UniRule"/>
</dbReference>
<accession>A0A183UK05</accession>
<dbReference type="GO" id="GO:0045138">
    <property type="term" value="P:nematode male tail tip morphogenesis"/>
    <property type="evidence" value="ECO:0007669"/>
    <property type="project" value="UniProtKB-ARBA"/>
</dbReference>
<feature type="binding site" evidence="18 20">
    <location>
        <position position="727"/>
    </location>
    <ligand>
        <name>ATP</name>
        <dbReference type="ChEBI" id="CHEBI:30616"/>
    </ligand>
</feature>
<feature type="binding site" evidence="18">
    <location>
        <begin position="778"/>
        <end position="784"/>
    </location>
    <ligand>
        <name>ATP</name>
        <dbReference type="ChEBI" id="CHEBI:30616"/>
    </ligand>
</feature>
<dbReference type="InterPro" id="IPR017441">
    <property type="entry name" value="Protein_kinase_ATP_BS"/>
</dbReference>
<dbReference type="InterPro" id="IPR007110">
    <property type="entry name" value="Ig-like_dom"/>
</dbReference>
<dbReference type="PROSITE" id="PS00109">
    <property type="entry name" value="PROTEIN_KINASE_TYR"/>
    <property type="match status" value="1"/>
</dbReference>
<dbReference type="Gene3D" id="1.10.510.10">
    <property type="entry name" value="Transferase(Phosphotransferase) domain 1"/>
    <property type="match status" value="1"/>
</dbReference>
<evidence type="ECO:0000256" key="5">
    <source>
        <dbReference type="ARBA" id="ARBA00022692"/>
    </source>
</evidence>
<keyword evidence="14" id="KW-0325">Glycoprotein</keyword>
<dbReference type="InterPro" id="IPR000719">
    <property type="entry name" value="Prot_kinase_dom"/>
</dbReference>
<protein>
    <recommendedName>
        <fullName evidence="2">receptor protein-tyrosine kinase</fullName>
        <ecNumber evidence="2">2.7.10.1</ecNumber>
    </recommendedName>
</protein>
<comment type="catalytic activity">
    <reaction evidence="16">
        <text>L-tyrosyl-[protein] + ATP = O-phospho-L-tyrosyl-[protein] + ADP + H(+)</text>
        <dbReference type="Rhea" id="RHEA:10596"/>
        <dbReference type="Rhea" id="RHEA-COMP:10136"/>
        <dbReference type="Rhea" id="RHEA-COMP:20101"/>
        <dbReference type="ChEBI" id="CHEBI:15378"/>
        <dbReference type="ChEBI" id="CHEBI:30616"/>
        <dbReference type="ChEBI" id="CHEBI:46858"/>
        <dbReference type="ChEBI" id="CHEBI:61978"/>
        <dbReference type="ChEBI" id="CHEBI:456216"/>
        <dbReference type="EC" id="2.7.10.1"/>
    </reaction>
</comment>
<dbReference type="InterPro" id="IPR011009">
    <property type="entry name" value="Kinase-like_dom_sf"/>
</dbReference>
<dbReference type="InterPro" id="IPR013783">
    <property type="entry name" value="Ig-like_fold"/>
</dbReference>
<keyword evidence="13" id="KW-0675">Receptor</keyword>
<proteinExistence type="predicted"/>
<keyword evidence="19" id="KW-0479">Metal-binding</keyword>
<evidence type="ECO:0000256" key="11">
    <source>
        <dbReference type="ARBA" id="ARBA00023137"/>
    </source>
</evidence>
<evidence type="ECO:0000256" key="4">
    <source>
        <dbReference type="ARBA" id="ARBA00022679"/>
    </source>
</evidence>
<dbReference type="Pfam" id="PF07714">
    <property type="entry name" value="PK_Tyr_Ser-Thr"/>
    <property type="match status" value="1"/>
</dbReference>
<evidence type="ECO:0000256" key="20">
    <source>
        <dbReference type="PROSITE-ProRule" id="PRU10141"/>
    </source>
</evidence>
<dbReference type="GO" id="GO:0004714">
    <property type="term" value="F:transmembrane receptor protein tyrosine kinase activity"/>
    <property type="evidence" value="ECO:0007669"/>
    <property type="project" value="UniProtKB-EC"/>
</dbReference>
<evidence type="ECO:0000256" key="3">
    <source>
        <dbReference type="ARBA" id="ARBA00022475"/>
    </source>
</evidence>
<evidence type="ECO:0000256" key="2">
    <source>
        <dbReference type="ARBA" id="ARBA00011902"/>
    </source>
</evidence>
<dbReference type="AlphaFoldDB" id="A0A183UK05"/>
<dbReference type="SUPFAM" id="SSF56112">
    <property type="entry name" value="Protein kinase-like (PK-like)"/>
    <property type="match status" value="1"/>
</dbReference>
<feature type="binding site" evidence="18">
    <location>
        <begin position="696"/>
        <end position="703"/>
    </location>
    <ligand>
        <name>ATP</name>
        <dbReference type="ChEBI" id="CHEBI:30616"/>
    </ligand>
</feature>
<evidence type="ECO:0000313" key="27">
    <source>
        <dbReference type="WBParaSite" id="TCNE_0000882501-mRNA-1"/>
    </source>
</evidence>
<feature type="active site" description="Proton acceptor" evidence="17">
    <location>
        <position position="876"/>
    </location>
</feature>
<keyword evidence="6 18" id="KW-0547">Nucleotide-binding</keyword>
<evidence type="ECO:0000313" key="26">
    <source>
        <dbReference type="Proteomes" id="UP000050794"/>
    </source>
</evidence>
<keyword evidence="26" id="KW-1185">Reference proteome</keyword>
<dbReference type="InterPro" id="IPR003599">
    <property type="entry name" value="Ig_sub"/>
</dbReference>
<keyword evidence="11" id="KW-0829">Tyrosine-protein kinase</keyword>
<feature type="binding site" evidence="19">
    <location>
        <position position="881"/>
    </location>
    <ligand>
        <name>Mg(2+)</name>
        <dbReference type="ChEBI" id="CHEBI:18420"/>
    </ligand>
</feature>
<name>A0A183UK05_TOXCA</name>
<dbReference type="PROSITE" id="PS00107">
    <property type="entry name" value="PROTEIN_KINASE_ATP"/>
    <property type="match status" value="1"/>
</dbReference>
<dbReference type="Proteomes" id="UP000050794">
    <property type="component" value="Unassembled WGS sequence"/>
</dbReference>
<keyword evidence="12" id="KW-1015">Disulfide bond</keyword>
<dbReference type="InterPro" id="IPR020635">
    <property type="entry name" value="Tyr_kinase_cat_dom"/>
</dbReference>
<feature type="domain" description="Protein kinase" evidence="23">
    <location>
        <begin position="689"/>
        <end position="1006"/>
    </location>
</feature>
<dbReference type="InterPro" id="IPR008266">
    <property type="entry name" value="Tyr_kinase_AS"/>
</dbReference>
<evidence type="ECO:0000256" key="7">
    <source>
        <dbReference type="ARBA" id="ARBA00022777"/>
    </source>
</evidence>
<evidence type="ECO:0000259" key="24">
    <source>
        <dbReference type="PROSITE" id="PS50835"/>
    </source>
</evidence>
<evidence type="ECO:0000256" key="15">
    <source>
        <dbReference type="ARBA" id="ARBA00023319"/>
    </source>
</evidence>
<evidence type="ECO:0000313" key="25">
    <source>
        <dbReference type="EMBL" id="VDM40146.1"/>
    </source>
</evidence>
<dbReference type="Gene3D" id="2.60.40.10">
    <property type="entry name" value="Immunoglobulins"/>
    <property type="match status" value="4"/>
</dbReference>
<dbReference type="FunFam" id="3.30.200.20:FF:000586">
    <property type="entry name" value="Receptor protein-tyrosine kinase"/>
    <property type="match status" value="1"/>
</dbReference>
<feature type="chain" id="PRO_5044553254" description="receptor protein-tyrosine kinase" evidence="22">
    <location>
        <begin position="16"/>
        <end position="1087"/>
    </location>
</feature>
<dbReference type="SUPFAM" id="SSF48726">
    <property type="entry name" value="Immunoglobulin"/>
    <property type="match status" value="3"/>
</dbReference>
<evidence type="ECO:0000256" key="21">
    <source>
        <dbReference type="SAM" id="Phobius"/>
    </source>
</evidence>
<keyword evidence="15" id="KW-0393">Immunoglobulin domain</keyword>
<keyword evidence="7" id="KW-0418">Kinase</keyword>
<dbReference type="CDD" id="cd00192">
    <property type="entry name" value="PTKc"/>
    <property type="match status" value="1"/>
</dbReference>
<feature type="signal peptide" evidence="22">
    <location>
        <begin position="1"/>
        <end position="15"/>
    </location>
</feature>
<keyword evidence="4" id="KW-0808">Transferase</keyword>
<keyword evidence="10 21" id="KW-0472">Membrane</keyword>
<keyword evidence="5 21" id="KW-0812">Transmembrane</keyword>
<dbReference type="SMART" id="SM00219">
    <property type="entry name" value="TyrKc"/>
    <property type="match status" value="1"/>
</dbReference>
<dbReference type="FunFam" id="1.10.510.10:FF:001512">
    <property type="entry name" value="Receptor tyrosine-protein kinase erbB-2"/>
    <property type="match status" value="1"/>
</dbReference>
<evidence type="ECO:0000256" key="18">
    <source>
        <dbReference type="PIRSR" id="PIRSR000615-2"/>
    </source>
</evidence>
<evidence type="ECO:0000256" key="14">
    <source>
        <dbReference type="ARBA" id="ARBA00023180"/>
    </source>
</evidence>
<evidence type="ECO:0000256" key="13">
    <source>
        <dbReference type="ARBA" id="ARBA00023170"/>
    </source>
</evidence>
<evidence type="ECO:0000256" key="12">
    <source>
        <dbReference type="ARBA" id="ARBA00023157"/>
    </source>
</evidence>